<sequence>MSESSGKNDMWSNYGMGLTPQQAAALHAQAEAERLYQEQQAKAAHDPTVQDATWAAAAWAATAPLHQVIEKLAPHLKGYIPVSSEPSIYDAPAMQGAQMAYKPGDPVSVPGHPDGTYSFGGWYGQHQYYIENSTGLTVWASQFNQGVARSTPRAPAANPKMIGAAIAAAATQRIMKSGPAPTPTWTQPEYQEPPSYQTISAVPPAAVPPAAVYTPVPSAPADFSNFKVGDPVSIPGYPDGTFTFGGFSGEYAYYINTTSQQSVWASQLPPPLKDEETEEPPIQETPAKRQKIESTATDSNEDGQSNIRVSTVLIWDLDETLIIFNSLLTGSFMHNKEGLSAETSKALSGLAGKLESLVYQVAEDKLFFKSLEGRNRWNFEAALSHDDGRDLTNYDFDNDGLQGLPGDSSSQRKETAGDMVKASLRYRLVLQKYKQAKTGVDGLKNVLGDSELSGAEAAIDAVNSLTDNWMATAEELLAKIWQYDTLIEQLCKRVPPNAVPETEPGMKFVRKSGETNASEAETMKTNINVLVTNGELVPTVVKLMLFGLHRHFHPSCIYSSREVGKQTCFAEILRRFSNAREIVAIGDSQEEEIAAKSLDFSFLKVSDPSDFRTVQAFLQ</sequence>
<dbReference type="GO" id="GO:0046872">
    <property type="term" value="F:metal ion binding"/>
    <property type="evidence" value="ECO:0007669"/>
    <property type="project" value="UniProtKB-KW"/>
</dbReference>
<evidence type="ECO:0000313" key="10">
    <source>
        <dbReference type="EMBL" id="CAE2336694.1"/>
    </source>
</evidence>
<keyword evidence="3" id="KW-0378">Hydrolase</keyword>
<feature type="compositionally biased region" description="Polar residues" evidence="9">
    <location>
        <begin position="293"/>
        <end position="303"/>
    </location>
</feature>
<evidence type="ECO:0000256" key="2">
    <source>
        <dbReference type="ARBA" id="ARBA00013064"/>
    </source>
</evidence>
<name>A0A7S4UIW3_GUITH</name>
<keyword evidence="8" id="KW-0479">Metal-binding</keyword>
<comment type="similarity">
    <text evidence="1">Belongs to the HAD-like hydrolase superfamily. EYA family.</text>
</comment>
<dbReference type="InterPro" id="IPR038102">
    <property type="entry name" value="EYA_dom_sf"/>
</dbReference>
<comment type="catalytic activity">
    <reaction evidence="6">
        <text>O-phospho-L-tyrosyl-[protein] + H2O = L-tyrosyl-[protein] + phosphate</text>
        <dbReference type="Rhea" id="RHEA:10684"/>
        <dbReference type="Rhea" id="RHEA-COMP:10136"/>
        <dbReference type="Rhea" id="RHEA-COMP:20101"/>
        <dbReference type="ChEBI" id="CHEBI:15377"/>
        <dbReference type="ChEBI" id="CHEBI:43474"/>
        <dbReference type="ChEBI" id="CHEBI:46858"/>
        <dbReference type="ChEBI" id="CHEBI:61978"/>
        <dbReference type="EC" id="3.1.3.48"/>
    </reaction>
</comment>
<evidence type="ECO:0000256" key="7">
    <source>
        <dbReference type="PIRSR" id="PIRSR628472-1"/>
    </source>
</evidence>
<dbReference type="PANTHER" id="PTHR10190:SF16">
    <property type="entry name" value="DEVELOPMENTAL PROTEIN EYES ABSENT"/>
    <property type="match status" value="1"/>
</dbReference>
<dbReference type="SUPFAM" id="SSF56784">
    <property type="entry name" value="HAD-like"/>
    <property type="match status" value="1"/>
</dbReference>
<evidence type="ECO:0000256" key="4">
    <source>
        <dbReference type="ARBA" id="ARBA00022842"/>
    </source>
</evidence>
<dbReference type="GO" id="GO:0004725">
    <property type="term" value="F:protein tyrosine phosphatase activity"/>
    <property type="evidence" value="ECO:0007669"/>
    <property type="project" value="UniProtKB-EC"/>
</dbReference>
<dbReference type="GO" id="GO:0045739">
    <property type="term" value="P:positive regulation of DNA repair"/>
    <property type="evidence" value="ECO:0007669"/>
    <property type="project" value="TreeGrafter"/>
</dbReference>
<feature type="region of interest" description="Disordered" evidence="9">
    <location>
        <begin position="265"/>
        <end position="303"/>
    </location>
</feature>
<evidence type="ECO:0000256" key="1">
    <source>
        <dbReference type="ARBA" id="ARBA00010501"/>
    </source>
</evidence>
<dbReference type="GO" id="GO:0005634">
    <property type="term" value="C:nucleus"/>
    <property type="evidence" value="ECO:0007669"/>
    <property type="project" value="TreeGrafter"/>
</dbReference>
<feature type="binding site" evidence="8">
    <location>
        <position position="316"/>
    </location>
    <ligand>
        <name>Mg(2+)</name>
        <dbReference type="ChEBI" id="CHEBI:18420"/>
    </ligand>
</feature>
<evidence type="ECO:0000256" key="5">
    <source>
        <dbReference type="ARBA" id="ARBA00022912"/>
    </source>
</evidence>
<evidence type="ECO:0000256" key="6">
    <source>
        <dbReference type="ARBA" id="ARBA00051722"/>
    </source>
</evidence>
<dbReference type="EMBL" id="HBKN01046893">
    <property type="protein sequence ID" value="CAE2336694.1"/>
    <property type="molecule type" value="Transcribed_RNA"/>
</dbReference>
<accession>A0A7S4UIW3</accession>
<keyword evidence="4 8" id="KW-0460">Magnesium</keyword>
<protein>
    <recommendedName>
        <fullName evidence="2">protein-tyrosine-phosphatase</fullName>
        <ecNumber evidence="2">3.1.3.48</ecNumber>
    </recommendedName>
</protein>
<evidence type="ECO:0000256" key="3">
    <source>
        <dbReference type="ARBA" id="ARBA00022801"/>
    </source>
</evidence>
<dbReference type="GO" id="GO:0030154">
    <property type="term" value="P:cell differentiation"/>
    <property type="evidence" value="ECO:0007669"/>
    <property type="project" value="TreeGrafter"/>
</dbReference>
<feature type="binding site" evidence="8">
    <location>
        <position position="318"/>
    </location>
    <ligand>
        <name>Mg(2+)</name>
        <dbReference type="ChEBI" id="CHEBI:18420"/>
    </ligand>
</feature>
<organism evidence="10">
    <name type="scientific">Guillardia theta</name>
    <name type="common">Cryptophyte</name>
    <name type="synonym">Cryptomonas phi</name>
    <dbReference type="NCBI Taxonomy" id="55529"/>
    <lineage>
        <taxon>Eukaryota</taxon>
        <taxon>Cryptophyceae</taxon>
        <taxon>Pyrenomonadales</taxon>
        <taxon>Geminigeraceae</taxon>
        <taxon>Guillardia</taxon>
    </lineage>
</organism>
<reference evidence="10" key="1">
    <citation type="submission" date="2021-01" db="EMBL/GenBank/DDBJ databases">
        <authorList>
            <person name="Corre E."/>
            <person name="Pelletier E."/>
            <person name="Niang G."/>
            <person name="Scheremetjew M."/>
            <person name="Finn R."/>
            <person name="Kale V."/>
            <person name="Holt S."/>
            <person name="Cochrane G."/>
            <person name="Meng A."/>
            <person name="Brown T."/>
            <person name="Cohen L."/>
        </authorList>
    </citation>
    <scope>NUCLEOTIDE SEQUENCE</scope>
    <source>
        <strain evidence="10">CCMP 2712</strain>
    </source>
</reference>
<evidence type="ECO:0000256" key="9">
    <source>
        <dbReference type="SAM" id="MobiDB-lite"/>
    </source>
</evidence>
<dbReference type="Gene3D" id="3.40.50.12350">
    <property type="match status" value="1"/>
</dbReference>
<dbReference type="InterPro" id="IPR028472">
    <property type="entry name" value="EYA"/>
</dbReference>
<evidence type="ECO:0000256" key="8">
    <source>
        <dbReference type="PIRSR" id="PIRSR628472-2"/>
    </source>
</evidence>
<dbReference type="PANTHER" id="PTHR10190">
    <property type="entry name" value="EYES ABSENT"/>
    <property type="match status" value="1"/>
</dbReference>
<feature type="active site" description="Proton donor" evidence="7">
    <location>
        <position position="318"/>
    </location>
</feature>
<proteinExistence type="inferred from homology"/>
<keyword evidence="5" id="KW-0904">Protein phosphatase</keyword>
<dbReference type="AlphaFoldDB" id="A0A7S4UIW3"/>
<dbReference type="InterPro" id="IPR036412">
    <property type="entry name" value="HAD-like_sf"/>
</dbReference>
<feature type="active site" description="Nucleophile" evidence="7">
    <location>
        <position position="316"/>
    </location>
</feature>
<gene>
    <name evidence="10" type="ORF">GTHE00462_LOCUS36601</name>
</gene>
<feature type="binding site" evidence="8">
    <location>
        <position position="587"/>
    </location>
    <ligand>
        <name>Mg(2+)</name>
        <dbReference type="ChEBI" id="CHEBI:18420"/>
    </ligand>
</feature>
<comment type="cofactor">
    <cofactor evidence="8">
        <name>Mg(2+)</name>
        <dbReference type="ChEBI" id="CHEBI:18420"/>
    </cofactor>
    <text evidence="8">Binds 1 Mg(2+) ion per subunit.</text>
</comment>
<dbReference type="EC" id="3.1.3.48" evidence="2"/>